<dbReference type="EMBL" id="GBXM01094775">
    <property type="protein sequence ID" value="JAH13802.1"/>
    <property type="molecule type" value="Transcribed_RNA"/>
</dbReference>
<organism evidence="1">
    <name type="scientific">Anguilla anguilla</name>
    <name type="common">European freshwater eel</name>
    <name type="synonym">Muraena anguilla</name>
    <dbReference type="NCBI Taxonomy" id="7936"/>
    <lineage>
        <taxon>Eukaryota</taxon>
        <taxon>Metazoa</taxon>
        <taxon>Chordata</taxon>
        <taxon>Craniata</taxon>
        <taxon>Vertebrata</taxon>
        <taxon>Euteleostomi</taxon>
        <taxon>Actinopterygii</taxon>
        <taxon>Neopterygii</taxon>
        <taxon>Teleostei</taxon>
        <taxon>Anguilliformes</taxon>
        <taxon>Anguillidae</taxon>
        <taxon>Anguilla</taxon>
    </lineage>
</organism>
<name>A0A0E9QBC4_ANGAN</name>
<reference evidence="1" key="1">
    <citation type="submission" date="2014-11" db="EMBL/GenBank/DDBJ databases">
        <authorList>
            <person name="Amaro Gonzalez C."/>
        </authorList>
    </citation>
    <scope>NUCLEOTIDE SEQUENCE</scope>
</reference>
<protein>
    <submittedName>
        <fullName evidence="1">Uncharacterized protein</fullName>
    </submittedName>
</protein>
<reference evidence="1" key="2">
    <citation type="journal article" date="2015" name="Fish Shellfish Immunol.">
        <title>Early steps in the European eel (Anguilla anguilla)-Vibrio vulnificus interaction in the gills: Role of the RtxA13 toxin.</title>
        <authorList>
            <person name="Callol A."/>
            <person name="Pajuelo D."/>
            <person name="Ebbesson L."/>
            <person name="Teles M."/>
            <person name="MacKenzie S."/>
            <person name="Amaro C."/>
        </authorList>
    </citation>
    <scope>NUCLEOTIDE SEQUENCE</scope>
</reference>
<dbReference type="AlphaFoldDB" id="A0A0E9QBC4"/>
<proteinExistence type="predicted"/>
<evidence type="ECO:0000313" key="1">
    <source>
        <dbReference type="EMBL" id="JAH13802.1"/>
    </source>
</evidence>
<sequence length="19" mass="2248">MKIVFIERSSKLSSLQMCF</sequence>
<accession>A0A0E9QBC4</accession>